<dbReference type="InterPro" id="IPR006598">
    <property type="entry name" value="CAP10"/>
</dbReference>
<dbReference type="PANTHER" id="PTHR12203">
    <property type="entry name" value="KDEL LYS-ASP-GLU-LEU CONTAINING - RELATED"/>
    <property type="match status" value="1"/>
</dbReference>
<organism evidence="6 7">
    <name type="scientific">Edaphochlamys debaryana</name>
    <dbReference type="NCBI Taxonomy" id="47281"/>
    <lineage>
        <taxon>Eukaryota</taxon>
        <taxon>Viridiplantae</taxon>
        <taxon>Chlorophyta</taxon>
        <taxon>core chlorophytes</taxon>
        <taxon>Chlorophyceae</taxon>
        <taxon>CS clade</taxon>
        <taxon>Chlamydomonadales</taxon>
        <taxon>Chlamydomonadales incertae sedis</taxon>
        <taxon>Edaphochlamys</taxon>
    </lineage>
</organism>
<accession>A0A836BVU7</accession>
<evidence type="ECO:0000313" key="7">
    <source>
        <dbReference type="Proteomes" id="UP000612055"/>
    </source>
</evidence>
<comment type="caution">
    <text evidence="6">The sequence shown here is derived from an EMBL/GenBank/DDBJ whole genome shotgun (WGS) entry which is preliminary data.</text>
</comment>
<feature type="chain" id="PRO_5032384726" description="Glycosyl transferase CAP10 domain-containing protein" evidence="4">
    <location>
        <begin position="30"/>
        <end position="482"/>
    </location>
</feature>
<feature type="compositionally biased region" description="Low complexity" evidence="3">
    <location>
        <begin position="38"/>
        <end position="57"/>
    </location>
</feature>
<dbReference type="GO" id="GO:0016740">
    <property type="term" value="F:transferase activity"/>
    <property type="evidence" value="ECO:0007669"/>
    <property type="project" value="UniProtKB-KW"/>
</dbReference>
<dbReference type="InterPro" id="IPR051091">
    <property type="entry name" value="O-Glucosyltr/Glycosyltrsf_90"/>
</dbReference>
<dbReference type="EMBL" id="JAEHOE010000073">
    <property type="protein sequence ID" value="KAG2489399.1"/>
    <property type="molecule type" value="Genomic_DNA"/>
</dbReference>
<keyword evidence="7" id="KW-1185">Reference proteome</keyword>
<evidence type="ECO:0000256" key="3">
    <source>
        <dbReference type="SAM" id="MobiDB-lite"/>
    </source>
</evidence>
<dbReference type="OrthoDB" id="202415at2759"/>
<feature type="signal peptide" evidence="4">
    <location>
        <begin position="1"/>
        <end position="29"/>
    </location>
</feature>
<evidence type="ECO:0000256" key="2">
    <source>
        <dbReference type="ARBA" id="ARBA00022679"/>
    </source>
</evidence>
<dbReference type="PANTHER" id="PTHR12203:SF35">
    <property type="entry name" value="PROTEIN O-GLUCOSYLTRANSFERASE 1"/>
    <property type="match status" value="1"/>
</dbReference>
<dbReference type="Pfam" id="PF05686">
    <property type="entry name" value="Glyco_transf_90"/>
    <property type="match status" value="1"/>
</dbReference>
<name>A0A836BVU7_9CHLO</name>
<sequence>MPRSIARAAQPSLRILYAVLATVAAYAASRPSSLIEASSAGRSSSPISQAEGGLSDGDSGGRRLRESSFAEAANYTALECSRYDKTYEQIEADLRIHREMGTHLNATKYIASRLGSVQMRGLTVGFFGGKAMLLVRTDFKGLSHHAKLHMAYIRMLLHLEDCFGSHIPDVAFVLTTSDTPRYVSATVVNASHPALPTPLPAGVTGSRSPFVPPPYPVLGIGKSDYWPDLLLVPNFHFHMKLYDNVTLGAIPDYTRLPWGERKEVLFGRFSRYRMNRFSGDPHTYKWGAAGRKICYNANQTCPTREYFVKRFGSKHRERIDVSFEGKRSMLNHTAFKYVVNLEGQGISSRLEQLLPLGSLVFKEASGYYAYYYRTLLRHRGNLVEFWRVGPEEVLAEMDWAAAHDDEARRIAEAGVQTVQRYLTSNGRTCYWYRLLHGLHSTLAYAPSLEQWAQARPLREVVADLEAREEAWTQELLAEPWAP</sequence>
<dbReference type="Proteomes" id="UP000612055">
    <property type="component" value="Unassembled WGS sequence"/>
</dbReference>
<protein>
    <recommendedName>
        <fullName evidence="5">Glycosyl transferase CAP10 domain-containing protein</fullName>
    </recommendedName>
</protein>
<evidence type="ECO:0000259" key="5">
    <source>
        <dbReference type="SMART" id="SM00672"/>
    </source>
</evidence>
<comment type="similarity">
    <text evidence="1">Belongs to the glycosyltransferase 90 family.</text>
</comment>
<evidence type="ECO:0000256" key="4">
    <source>
        <dbReference type="SAM" id="SignalP"/>
    </source>
</evidence>
<evidence type="ECO:0000313" key="6">
    <source>
        <dbReference type="EMBL" id="KAG2489399.1"/>
    </source>
</evidence>
<feature type="region of interest" description="Disordered" evidence="3">
    <location>
        <begin position="38"/>
        <end position="62"/>
    </location>
</feature>
<dbReference type="SMART" id="SM00672">
    <property type="entry name" value="CAP10"/>
    <property type="match status" value="1"/>
</dbReference>
<reference evidence="6" key="1">
    <citation type="journal article" date="2020" name="bioRxiv">
        <title>Comparative genomics of Chlamydomonas.</title>
        <authorList>
            <person name="Craig R.J."/>
            <person name="Hasan A.R."/>
            <person name="Ness R.W."/>
            <person name="Keightley P.D."/>
        </authorList>
    </citation>
    <scope>NUCLEOTIDE SEQUENCE</scope>
    <source>
        <strain evidence="6">CCAP 11/70</strain>
    </source>
</reference>
<feature type="domain" description="Glycosyl transferase CAP10" evidence="5">
    <location>
        <begin position="166"/>
        <end position="441"/>
    </location>
</feature>
<proteinExistence type="inferred from homology"/>
<evidence type="ECO:0000256" key="1">
    <source>
        <dbReference type="ARBA" id="ARBA00010118"/>
    </source>
</evidence>
<dbReference type="AlphaFoldDB" id="A0A836BVU7"/>
<keyword evidence="2" id="KW-0808">Transferase</keyword>
<keyword evidence="4" id="KW-0732">Signal</keyword>
<gene>
    <name evidence="6" type="ORF">HYH03_012040</name>
</gene>